<organism evidence="2 3">
    <name type="scientific">Oleoguttula mirabilis</name>
    <dbReference type="NCBI Taxonomy" id="1507867"/>
    <lineage>
        <taxon>Eukaryota</taxon>
        <taxon>Fungi</taxon>
        <taxon>Dikarya</taxon>
        <taxon>Ascomycota</taxon>
        <taxon>Pezizomycotina</taxon>
        <taxon>Dothideomycetes</taxon>
        <taxon>Dothideomycetidae</taxon>
        <taxon>Mycosphaerellales</taxon>
        <taxon>Teratosphaeriaceae</taxon>
        <taxon>Oleoguttula</taxon>
    </lineage>
</organism>
<dbReference type="Gene3D" id="2.40.40.10">
    <property type="entry name" value="RlpA-like domain"/>
    <property type="match status" value="1"/>
</dbReference>
<evidence type="ECO:0000313" key="2">
    <source>
        <dbReference type="EMBL" id="KAK4547689.1"/>
    </source>
</evidence>
<comment type="caution">
    <text evidence="2">The sequence shown here is derived from an EMBL/GenBank/DDBJ whole genome shotgun (WGS) entry which is preliminary data.</text>
</comment>
<dbReference type="Pfam" id="PF22514">
    <property type="entry name" value="EXPB1_D1"/>
    <property type="match status" value="1"/>
</dbReference>
<gene>
    <name evidence="2" type="ORF">LTR36_000646</name>
</gene>
<dbReference type="EMBL" id="JAVFHQ010000010">
    <property type="protein sequence ID" value="KAK4547689.1"/>
    <property type="molecule type" value="Genomic_DNA"/>
</dbReference>
<dbReference type="Proteomes" id="UP001324427">
    <property type="component" value="Unassembled WGS sequence"/>
</dbReference>
<keyword evidence="3" id="KW-1185">Reference proteome</keyword>
<accession>A0AAV9JQQ4</accession>
<evidence type="ECO:0000256" key="1">
    <source>
        <dbReference type="SAM" id="SignalP"/>
    </source>
</evidence>
<name>A0AAV9JQQ4_9PEZI</name>
<protein>
    <recommendedName>
        <fullName evidence="4">Expansin-like EG45 domain-containing protein</fullName>
    </recommendedName>
</protein>
<evidence type="ECO:0000313" key="3">
    <source>
        <dbReference type="Proteomes" id="UP001324427"/>
    </source>
</evidence>
<feature type="chain" id="PRO_5043608856" description="Expansin-like EG45 domain-containing protein" evidence="1">
    <location>
        <begin position="19"/>
        <end position="171"/>
    </location>
</feature>
<evidence type="ECO:0008006" key="4">
    <source>
        <dbReference type="Google" id="ProtNLM"/>
    </source>
</evidence>
<dbReference type="InterPro" id="IPR036908">
    <property type="entry name" value="RlpA-like_sf"/>
</dbReference>
<proteinExistence type="predicted"/>
<reference evidence="2 3" key="1">
    <citation type="submission" date="2021-11" db="EMBL/GenBank/DDBJ databases">
        <title>Black yeast isolated from Biological Soil Crust.</title>
        <authorList>
            <person name="Kurbessoian T."/>
        </authorList>
    </citation>
    <scope>NUCLEOTIDE SEQUENCE [LARGE SCALE GENOMIC DNA]</scope>
    <source>
        <strain evidence="2 3">CCFEE 5522</strain>
    </source>
</reference>
<feature type="signal peptide" evidence="1">
    <location>
        <begin position="1"/>
        <end position="18"/>
    </location>
</feature>
<keyword evidence="1" id="KW-0732">Signal</keyword>
<sequence>MYTNAFIAAAALAVGASAQSYSASFTEYGSTDSWGSGNCNVATTACGYYTSPGYSAAVSQNEFGVGPGAGAGPGCGTCWKLTIETDSSGNAVSNAGNSIVVQVTNLCPADGNPLCAQSSLTSTNQYGANLNFDTCIDSGASAALFGSSGVGLGVGTATVVDCSEWSGTVVS</sequence>
<dbReference type="AlphaFoldDB" id="A0AAV9JQQ4"/>
<dbReference type="SUPFAM" id="SSF50685">
    <property type="entry name" value="Barwin-like endoglucanases"/>
    <property type="match status" value="1"/>
</dbReference>